<dbReference type="EMBL" id="JANPWB010000010">
    <property type="protein sequence ID" value="KAJ1141319.1"/>
    <property type="molecule type" value="Genomic_DNA"/>
</dbReference>
<accession>A0AAV7QQH5</accession>
<evidence type="ECO:0000313" key="3">
    <source>
        <dbReference type="Proteomes" id="UP001066276"/>
    </source>
</evidence>
<feature type="region of interest" description="Disordered" evidence="1">
    <location>
        <begin position="1"/>
        <end position="58"/>
    </location>
</feature>
<protein>
    <submittedName>
        <fullName evidence="2">Uncharacterized protein</fullName>
    </submittedName>
</protein>
<dbReference type="AlphaFoldDB" id="A0AAV7QQH5"/>
<evidence type="ECO:0000256" key="1">
    <source>
        <dbReference type="SAM" id="MobiDB-lite"/>
    </source>
</evidence>
<organism evidence="2 3">
    <name type="scientific">Pleurodeles waltl</name>
    <name type="common">Iberian ribbed newt</name>
    <dbReference type="NCBI Taxonomy" id="8319"/>
    <lineage>
        <taxon>Eukaryota</taxon>
        <taxon>Metazoa</taxon>
        <taxon>Chordata</taxon>
        <taxon>Craniata</taxon>
        <taxon>Vertebrata</taxon>
        <taxon>Euteleostomi</taxon>
        <taxon>Amphibia</taxon>
        <taxon>Batrachia</taxon>
        <taxon>Caudata</taxon>
        <taxon>Salamandroidea</taxon>
        <taxon>Salamandridae</taxon>
        <taxon>Pleurodelinae</taxon>
        <taxon>Pleurodeles</taxon>
    </lineage>
</organism>
<proteinExistence type="predicted"/>
<sequence length="232" mass="25182">MMVMIGNSWPRDAVAPPTGRRCPAGHSDRGGLAAVREGKPAVSRRFPAAPKESSKPAQLAAPAWGFRLPLPPSSSWRFSCREQDGGRGSRGAPGGPCSAHANGMGTAGAPVRGPRLYFTVCIADSEIRDGCSSTRRTFPLRRLDYEPASWWEGRFPLGWRAAFRRPPASPGENLECGPRSSDRGAVFLRRNFGGRPPPPVKVVMRALVSFLDVFLYRDEPRSQAGSRLRQAG</sequence>
<feature type="region of interest" description="Disordered" evidence="1">
    <location>
        <begin position="77"/>
        <end position="97"/>
    </location>
</feature>
<dbReference type="Proteomes" id="UP001066276">
    <property type="component" value="Chromosome 6"/>
</dbReference>
<evidence type="ECO:0000313" key="2">
    <source>
        <dbReference type="EMBL" id="KAJ1141319.1"/>
    </source>
</evidence>
<keyword evidence="3" id="KW-1185">Reference proteome</keyword>
<name>A0AAV7QQH5_PLEWA</name>
<comment type="caution">
    <text evidence="2">The sequence shown here is derived from an EMBL/GenBank/DDBJ whole genome shotgun (WGS) entry which is preliminary data.</text>
</comment>
<gene>
    <name evidence="2" type="ORF">NDU88_007652</name>
</gene>
<reference evidence="2" key="1">
    <citation type="journal article" date="2022" name="bioRxiv">
        <title>Sequencing and chromosome-scale assembly of the giantPleurodeles waltlgenome.</title>
        <authorList>
            <person name="Brown T."/>
            <person name="Elewa A."/>
            <person name="Iarovenko S."/>
            <person name="Subramanian E."/>
            <person name="Araus A.J."/>
            <person name="Petzold A."/>
            <person name="Susuki M."/>
            <person name="Suzuki K.-i.T."/>
            <person name="Hayashi T."/>
            <person name="Toyoda A."/>
            <person name="Oliveira C."/>
            <person name="Osipova E."/>
            <person name="Leigh N.D."/>
            <person name="Simon A."/>
            <person name="Yun M.H."/>
        </authorList>
    </citation>
    <scope>NUCLEOTIDE SEQUENCE</scope>
    <source>
        <strain evidence="2">20211129_DDA</strain>
        <tissue evidence="2">Liver</tissue>
    </source>
</reference>